<feature type="chain" id="PRO_5046876114" evidence="1">
    <location>
        <begin position="25"/>
        <end position="214"/>
    </location>
</feature>
<accession>A0ABX2AQ77</accession>
<dbReference type="RefSeq" id="WP_172173346.1">
    <property type="nucleotide sequence ID" value="NZ_CASGIA010000008.1"/>
</dbReference>
<evidence type="ECO:0000313" key="3">
    <source>
        <dbReference type="EMBL" id="NPE12790.1"/>
    </source>
</evidence>
<dbReference type="EMBL" id="JABKKE010000001">
    <property type="protein sequence ID" value="NPE12790.1"/>
    <property type="molecule type" value="Genomic_DNA"/>
</dbReference>
<comment type="caution">
    <text evidence="3">The sequence shown here is derived from an EMBL/GenBank/DDBJ whole genome shotgun (WGS) entry which is preliminary data.</text>
</comment>
<proteinExistence type="predicted"/>
<keyword evidence="1" id="KW-0732">Signal</keyword>
<organism evidence="3 4">
    <name type="scientific">Xylanibacter rodentium</name>
    <dbReference type="NCBI Taxonomy" id="2736289"/>
    <lineage>
        <taxon>Bacteria</taxon>
        <taxon>Pseudomonadati</taxon>
        <taxon>Bacteroidota</taxon>
        <taxon>Bacteroidia</taxon>
        <taxon>Bacteroidales</taxon>
        <taxon>Prevotellaceae</taxon>
        <taxon>Xylanibacter</taxon>
    </lineage>
</organism>
<sequence length="214" mass="22950">MKKSILKFALLGFLSMEGNVGVMAQVNLGDILGAVTGNKSSGSSGNDLISNLTSIFSSNKQATKNQIVGTWEYTEPAIVFESDNFLAKAGASLAAKKIENKIQEHLTRFGMVPGAVSITFNEDGTFTEVLKNKNVKGKWELEDSKLILTYGTIKPVSITTQVEGKTLMIVTDTSQLLNMFKTLGSRSTNSSIKTVTSLMGSVKGMKAGLTLVKK</sequence>
<dbReference type="Pfam" id="PF16270">
    <property type="entry name" value="DUF4923"/>
    <property type="match status" value="1"/>
</dbReference>
<keyword evidence="4" id="KW-1185">Reference proteome</keyword>
<feature type="domain" description="DUF4923" evidence="2">
    <location>
        <begin position="59"/>
        <end position="213"/>
    </location>
</feature>
<evidence type="ECO:0000256" key="1">
    <source>
        <dbReference type="SAM" id="SignalP"/>
    </source>
</evidence>
<gene>
    <name evidence="3" type="ORF">HPS55_00320</name>
</gene>
<dbReference type="GeneID" id="82156199"/>
<protein>
    <submittedName>
        <fullName evidence="3">DUF4923 family protein</fullName>
    </submittedName>
</protein>
<evidence type="ECO:0000259" key="2">
    <source>
        <dbReference type="Pfam" id="PF16270"/>
    </source>
</evidence>
<dbReference type="InterPro" id="IPR032575">
    <property type="entry name" value="DUF4923"/>
</dbReference>
<evidence type="ECO:0000313" key="4">
    <source>
        <dbReference type="Proteomes" id="UP001193734"/>
    </source>
</evidence>
<dbReference type="Proteomes" id="UP001193734">
    <property type="component" value="Unassembled WGS sequence"/>
</dbReference>
<reference evidence="3 4" key="1">
    <citation type="submission" date="2020-05" db="EMBL/GenBank/DDBJ databases">
        <title>Distinct polysaccharide utilization as determinants for interspecies competition between intestinal Prevotella spp.</title>
        <authorList>
            <person name="Galvez E.J.C."/>
            <person name="Iljazovic A."/>
            <person name="Strowig T."/>
        </authorList>
    </citation>
    <scope>NUCLEOTIDE SEQUENCE [LARGE SCALE GENOMIC DNA]</scope>
    <source>
        <strain evidence="3 4">PROD</strain>
    </source>
</reference>
<feature type="signal peptide" evidence="1">
    <location>
        <begin position="1"/>
        <end position="24"/>
    </location>
</feature>
<name>A0ABX2AQ77_9BACT</name>